<feature type="region of interest" description="Disordered" evidence="5">
    <location>
        <begin position="1"/>
        <end position="30"/>
    </location>
</feature>
<dbReference type="SUPFAM" id="SSF50993">
    <property type="entry name" value="Peptidase/esterase 'gauge' domain"/>
    <property type="match status" value="1"/>
</dbReference>
<dbReference type="GO" id="GO:0004252">
    <property type="term" value="F:serine-type endopeptidase activity"/>
    <property type="evidence" value="ECO:0007669"/>
    <property type="project" value="InterPro"/>
</dbReference>
<dbReference type="InterPro" id="IPR029058">
    <property type="entry name" value="AB_hydrolase_fold"/>
</dbReference>
<dbReference type="SUPFAM" id="SSF53474">
    <property type="entry name" value="alpha/beta-Hydrolases"/>
    <property type="match status" value="1"/>
</dbReference>
<evidence type="ECO:0000313" key="8">
    <source>
        <dbReference type="EMBL" id="SDB84167.1"/>
    </source>
</evidence>
<comment type="similarity">
    <text evidence="1">Belongs to the peptidase S9A family.</text>
</comment>
<dbReference type="Proteomes" id="UP000199086">
    <property type="component" value="Unassembled WGS sequence"/>
</dbReference>
<dbReference type="InterPro" id="IPR001375">
    <property type="entry name" value="Peptidase_S9_cat"/>
</dbReference>
<evidence type="ECO:0000259" key="7">
    <source>
        <dbReference type="Pfam" id="PF02897"/>
    </source>
</evidence>
<reference evidence="8 9" key="1">
    <citation type="submission" date="2016-06" db="EMBL/GenBank/DDBJ databases">
        <authorList>
            <person name="Olsen C.W."/>
            <person name="Carey S."/>
            <person name="Hinshaw L."/>
            <person name="Karasin A.I."/>
        </authorList>
    </citation>
    <scope>NUCLEOTIDE SEQUENCE [LARGE SCALE GENOMIC DNA]</scope>
    <source>
        <strain evidence="8 9">LZ-22</strain>
    </source>
</reference>
<keyword evidence="3" id="KW-0378">Hydrolase</keyword>
<evidence type="ECO:0000256" key="2">
    <source>
        <dbReference type="ARBA" id="ARBA00022670"/>
    </source>
</evidence>
<evidence type="ECO:0000256" key="4">
    <source>
        <dbReference type="ARBA" id="ARBA00022825"/>
    </source>
</evidence>
<protein>
    <submittedName>
        <fullName evidence="8">Oligopeptidase B</fullName>
    </submittedName>
</protein>
<dbReference type="InterPro" id="IPR023302">
    <property type="entry name" value="Pept_S9A_N"/>
</dbReference>
<dbReference type="STRING" id="1577474.GA0111570_104256"/>
<evidence type="ECO:0000256" key="1">
    <source>
        <dbReference type="ARBA" id="ARBA00005228"/>
    </source>
</evidence>
<proteinExistence type="inferred from homology"/>
<organism evidence="8 9">
    <name type="scientific">Raineyella antarctica</name>
    <dbReference type="NCBI Taxonomy" id="1577474"/>
    <lineage>
        <taxon>Bacteria</taxon>
        <taxon>Bacillati</taxon>
        <taxon>Actinomycetota</taxon>
        <taxon>Actinomycetes</taxon>
        <taxon>Propionibacteriales</taxon>
        <taxon>Propionibacteriaceae</taxon>
        <taxon>Raineyella</taxon>
    </lineage>
</organism>
<dbReference type="InterPro" id="IPR051543">
    <property type="entry name" value="Serine_Peptidase_S9A"/>
</dbReference>
<evidence type="ECO:0000259" key="6">
    <source>
        <dbReference type="Pfam" id="PF00326"/>
    </source>
</evidence>
<dbReference type="PANTHER" id="PTHR11757">
    <property type="entry name" value="PROTEASE FAMILY S9A OLIGOPEPTIDASE"/>
    <property type="match status" value="1"/>
</dbReference>
<keyword evidence="4" id="KW-0720">Serine protease</keyword>
<keyword evidence="9" id="KW-1185">Reference proteome</keyword>
<sequence>MSDSAQTRPLGAPRARRLPRTRSHHGRTFDDPYEWLRDDDPAVLGHLQAENDWFDAATAGQEGLRASLVADISARTQQTDLSVPVRVVHDGPDGPLAYWYYGRTIEGQNYPVQVRLRTTAGPDELPPRPTDAPADEEVLLDMNQAAQGHDFFQVGLLQPSPDGHLLAWSEDTTGDERFTVHFRDLATGADLPDLVEDVAWGGVWAGNDTFVVSRCDDAWRPFQVLAHRLGTPTPQDRVVLTETDERFWLGVDSSRDRRWVVIGAASKDSSEYALLPADRPDSPPRVVTPRSPGIDYDVEVGPDRLWITHNATLGGEAAVDFAVATAPLEATGIADWTPVLRPSLGVRVLGVDAYATHQVISVRHGGQLDAYVVGADAWSVTGSAPAADQVPGRSLASVIAGDEPGAIVPERVLTVQAVSLPELDCTRVRAIYTSMLDPQTVVECDLDATGALAVAPAHVLRRTPVLDHPEHGPYDPAEYVQQRLWATAEDGTQVPLSVVHRRDVPLDGSAPALLYGYGAYEVSIDAEFSISRLSLLDRGFVVALAHVRGGGELGRSWYEQGRLMHKRNTFTDFIACAHRLVGAGFTSPHRLVAEGGSAGGLLMGAVANLAPESFAGILAEVPFVDPLTTILMPELPLTVTEWEEWGDPLTDPAVYDYMAGYSPYENVRAQAYPRILATSGLHDTRVSYVEPAKWVAALRHLATNDDADILLRVEMEAGHGGVSGRYAAWAERARELAWVITVVGAAGVDAEAATGASGA</sequence>
<evidence type="ECO:0000256" key="5">
    <source>
        <dbReference type="SAM" id="MobiDB-lite"/>
    </source>
</evidence>
<dbReference type="OrthoDB" id="9801421at2"/>
<dbReference type="EMBL" id="FMYF01000004">
    <property type="protein sequence ID" value="SDB84167.1"/>
    <property type="molecule type" value="Genomic_DNA"/>
</dbReference>
<keyword evidence="2" id="KW-0645">Protease</keyword>
<dbReference type="InterPro" id="IPR002470">
    <property type="entry name" value="Peptidase_S9A"/>
</dbReference>
<dbReference type="AlphaFoldDB" id="A0A1G6GQB1"/>
<dbReference type="Gene3D" id="2.130.10.120">
    <property type="entry name" value="Prolyl oligopeptidase, N-terminal domain"/>
    <property type="match status" value="1"/>
</dbReference>
<feature type="compositionally biased region" description="Basic residues" evidence="5">
    <location>
        <begin position="14"/>
        <end position="26"/>
    </location>
</feature>
<dbReference type="GO" id="GO:0006508">
    <property type="term" value="P:proteolysis"/>
    <property type="evidence" value="ECO:0007669"/>
    <property type="project" value="UniProtKB-KW"/>
</dbReference>
<dbReference type="Pfam" id="PF02897">
    <property type="entry name" value="Peptidase_S9_N"/>
    <property type="match status" value="1"/>
</dbReference>
<evidence type="ECO:0000256" key="3">
    <source>
        <dbReference type="ARBA" id="ARBA00022801"/>
    </source>
</evidence>
<dbReference type="Gene3D" id="3.40.50.1820">
    <property type="entry name" value="alpha/beta hydrolase"/>
    <property type="match status" value="1"/>
</dbReference>
<name>A0A1G6GQB1_9ACTN</name>
<feature type="domain" description="Peptidase S9A N-terminal" evidence="7">
    <location>
        <begin position="14"/>
        <end position="448"/>
    </location>
</feature>
<dbReference type="PRINTS" id="PR00862">
    <property type="entry name" value="PROLIGOPTASE"/>
</dbReference>
<dbReference type="PANTHER" id="PTHR11757:SF19">
    <property type="entry name" value="PROLYL ENDOPEPTIDASE-LIKE"/>
    <property type="match status" value="1"/>
</dbReference>
<evidence type="ECO:0000313" key="9">
    <source>
        <dbReference type="Proteomes" id="UP000199086"/>
    </source>
</evidence>
<dbReference type="Pfam" id="PF00326">
    <property type="entry name" value="Peptidase_S9"/>
    <property type="match status" value="1"/>
</dbReference>
<gene>
    <name evidence="8" type="ORF">GA0111570_104256</name>
</gene>
<feature type="domain" description="Peptidase S9 prolyl oligopeptidase catalytic" evidence="6">
    <location>
        <begin position="527"/>
        <end position="744"/>
    </location>
</feature>
<dbReference type="RefSeq" id="WP_092608954.1">
    <property type="nucleotide sequence ID" value="NZ_FMYF01000004.1"/>
</dbReference>
<accession>A0A1G6GQB1</accession>